<dbReference type="RefSeq" id="WP_323221516.1">
    <property type="nucleotide sequence ID" value="NZ_JAYGHT010000141.1"/>
</dbReference>
<comment type="subcellular location">
    <subcellularLocation>
        <location evidence="1">Periplasm</location>
    </subcellularLocation>
</comment>
<dbReference type="EMBL" id="JAYGHT010000141">
    <property type="protein sequence ID" value="MEA5521930.1"/>
    <property type="molecule type" value="Genomic_DNA"/>
</dbReference>
<sequence length="358" mass="40562">MKRLFTFFLLFLMSVLLPLGCTGNNSNLSQSGQDNVLNLYNWSTYIAPEVISQFEQQYNVKINYDTYDSNESLYAKLKPGNPGYDIAFPADYMVKVMIAENMLEEVDKINVPNLKHIDEKFLNPPYDPENKYSIPYQWLTMGIGYNIKATGEEINSWAALFNPKFAGKAALLDDMRHTFGAVLIYLGYDPNTTNPEEIKKAKEFLIKNQKNIKAFLPDTGQNLLNQGEINLAMEYSGDLFQVMAENPDLRYVIPKEGTLIAIDSMVIPKNAPHKQLAEQFMNFILEPEIGAKVSNFINYGSPNKTAIQEKLIKPESLQNPGIYPAEEVFAKLTYLEDVGEATILYDEAWNEVKLSLGN</sequence>
<dbReference type="Gene3D" id="3.40.190.10">
    <property type="entry name" value="Periplasmic binding protein-like II"/>
    <property type="match status" value="2"/>
</dbReference>
<accession>A0ABU5U406</accession>
<reference evidence="6 7" key="1">
    <citation type="submission" date="2023-12" db="EMBL/GenBank/DDBJ databases">
        <title>Baltic Sea Cyanobacteria.</title>
        <authorList>
            <person name="Delbaje E."/>
            <person name="Fewer D.P."/>
            <person name="Shishido T.K."/>
        </authorList>
    </citation>
    <scope>NUCLEOTIDE SEQUENCE [LARGE SCALE GENOMIC DNA]</scope>
    <source>
        <strain evidence="6 7">CCNP 1315</strain>
    </source>
</reference>
<evidence type="ECO:0000313" key="6">
    <source>
        <dbReference type="EMBL" id="MEA5521930.1"/>
    </source>
</evidence>
<dbReference type="SUPFAM" id="SSF53850">
    <property type="entry name" value="Periplasmic binding protein-like II"/>
    <property type="match status" value="1"/>
</dbReference>
<dbReference type="CDD" id="cd13590">
    <property type="entry name" value="PBP2_PotD_PotF_like"/>
    <property type="match status" value="1"/>
</dbReference>
<feature type="chain" id="PRO_5047455899" evidence="5">
    <location>
        <begin position="24"/>
        <end position="358"/>
    </location>
</feature>
<dbReference type="Proteomes" id="UP001301728">
    <property type="component" value="Unassembled WGS sequence"/>
</dbReference>
<dbReference type="PRINTS" id="PR00909">
    <property type="entry name" value="SPERMDNBNDNG"/>
</dbReference>
<evidence type="ECO:0000256" key="2">
    <source>
        <dbReference type="ARBA" id="ARBA00022448"/>
    </source>
</evidence>
<gene>
    <name evidence="6" type="ORF">VB854_23600</name>
</gene>
<dbReference type="PANTHER" id="PTHR30222:SF17">
    <property type="entry name" value="SPERMIDINE_PUTRESCINE-BINDING PERIPLASMIC PROTEIN"/>
    <property type="match status" value="1"/>
</dbReference>
<evidence type="ECO:0000256" key="3">
    <source>
        <dbReference type="ARBA" id="ARBA00022729"/>
    </source>
</evidence>
<proteinExistence type="predicted"/>
<protein>
    <submittedName>
        <fullName evidence="6">Spermidine/putrescine ABC transporter substrate-binding protein</fullName>
    </submittedName>
</protein>
<organism evidence="6 7">
    <name type="scientific">Limnoraphis robusta CCNP1315</name>
    <dbReference type="NCBI Taxonomy" id="3110306"/>
    <lineage>
        <taxon>Bacteria</taxon>
        <taxon>Bacillati</taxon>
        <taxon>Cyanobacteriota</taxon>
        <taxon>Cyanophyceae</taxon>
        <taxon>Oscillatoriophycideae</taxon>
        <taxon>Oscillatoriales</taxon>
        <taxon>Sirenicapillariaceae</taxon>
        <taxon>Limnoraphis</taxon>
    </lineage>
</organism>
<name>A0ABU5U406_9CYAN</name>
<evidence type="ECO:0000313" key="7">
    <source>
        <dbReference type="Proteomes" id="UP001301728"/>
    </source>
</evidence>
<evidence type="ECO:0000256" key="1">
    <source>
        <dbReference type="ARBA" id="ARBA00004418"/>
    </source>
</evidence>
<dbReference type="InterPro" id="IPR001188">
    <property type="entry name" value="Sperm_putr-bd"/>
</dbReference>
<dbReference type="InterPro" id="IPR006059">
    <property type="entry name" value="SBP"/>
</dbReference>
<dbReference type="PANTHER" id="PTHR30222">
    <property type="entry name" value="SPERMIDINE/PUTRESCINE-BINDING PERIPLASMIC PROTEIN"/>
    <property type="match status" value="1"/>
</dbReference>
<dbReference type="Pfam" id="PF13416">
    <property type="entry name" value="SBP_bac_8"/>
    <property type="match status" value="1"/>
</dbReference>
<comment type="caution">
    <text evidence="6">The sequence shown here is derived from an EMBL/GenBank/DDBJ whole genome shotgun (WGS) entry which is preliminary data.</text>
</comment>
<keyword evidence="2" id="KW-0813">Transport</keyword>
<dbReference type="PIRSF" id="PIRSF019574">
    <property type="entry name" value="Periplasmic_polyamine_BP"/>
    <property type="match status" value="1"/>
</dbReference>
<keyword evidence="3 5" id="KW-0732">Signal</keyword>
<evidence type="ECO:0000256" key="4">
    <source>
        <dbReference type="ARBA" id="ARBA00022764"/>
    </source>
</evidence>
<evidence type="ECO:0000256" key="5">
    <source>
        <dbReference type="SAM" id="SignalP"/>
    </source>
</evidence>
<keyword evidence="4" id="KW-0574">Periplasm</keyword>
<feature type="signal peptide" evidence="5">
    <location>
        <begin position="1"/>
        <end position="23"/>
    </location>
</feature>
<keyword evidence="7" id="KW-1185">Reference proteome</keyword>